<sequence>MPSLRLGNRLFISFNCLKKSLAVAFESRYRIRVKFVFPFPNHLTFDLVLDPFTSFLNKAEFVEEATATLIPPSPTHRPSPVAYEPSSPSPLLKDPSDSDDAMYDHDDVVEVGGDRSSPLTSPPAILIPPSSPTHRPSPVAYEPLDSDNDLYDYDDVIEDDGERSSGHQHRHARMTSTQKLDAVVETLRAVRWTFKDFIIAWVALDREDTRVNHRMYHKSSARRRRLVTAMNIVTARGICSSANLQDLFQDELTQLIKLPSFSKFNITMDLERIDYTSAIQEIKDNSPT</sequence>
<evidence type="ECO:0000313" key="3">
    <source>
        <dbReference type="Proteomes" id="UP000799291"/>
    </source>
</evidence>
<gene>
    <name evidence="2" type="ORF">K458DRAFT_397055</name>
</gene>
<name>A0A6G1IDN3_9PLEO</name>
<dbReference type="Proteomes" id="UP000799291">
    <property type="component" value="Unassembled WGS sequence"/>
</dbReference>
<keyword evidence="3" id="KW-1185">Reference proteome</keyword>
<organism evidence="2 3">
    <name type="scientific">Lentithecium fluviatile CBS 122367</name>
    <dbReference type="NCBI Taxonomy" id="1168545"/>
    <lineage>
        <taxon>Eukaryota</taxon>
        <taxon>Fungi</taxon>
        <taxon>Dikarya</taxon>
        <taxon>Ascomycota</taxon>
        <taxon>Pezizomycotina</taxon>
        <taxon>Dothideomycetes</taxon>
        <taxon>Pleosporomycetidae</taxon>
        <taxon>Pleosporales</taxon>
        <taxon>Massarineae</taxon>
        <taxon>Lentitheciaceae</taxon>
        <taxon>Lentithecium</taxon>
    </lineage>
</organism>
<dbReference type="AlphaFoldDB" id="A0A6G1IDN3"/>
<protein>
    <submittedName>
        <fullName evidence="2">Uncharacterized protein</fullName>
    </submittedName>
</protein>
<dbReference type="EMBL" id="MU005636">
    <property type="protein sequence ID" value="KAF2676322.1"/>
    <property type="molecule type" value="Genomic_DNA"/>
</dbReference>
<evidence type="ECO:0000313" key="2">
    <source>
        <dbReference type="EMBL" id="KAF2676322.1"/>
    </source>
</evidence>
<feature type="region of interest" description="Disordered" evidence="1">
    <location>
        <begin position="69"/>
        <end position="145"/>
    </location>
</feature>
<reference evidence="2" key="1">
    <citation type="journal article" date="2020" name="Stud. Mycol.">
        <title>101 Dothideomycetes genomes: a test case for predicting lifestyles and emergence of pathogens.</title>
        <authorList>
            <person name="Haridas S."/>
            <person name="Albert R."/>
            <person name="Binder M."/>
            <person name="Bloem J."/>
            <person name="Labutti K."/>
            <person name="Salamov A."/>
            <person name="Andreopoulos B."/>
            <person name="Baker S."/>
            <person name="Barry K."/>
            <person name="Bills G."/>
            <person name="Bluhm B."/>
            <person name="Cannon C."/>
            <person name="Castanera R."/>
            <person name="Culley D."/>
            <person name="Daum C."/>
            <person name="Ezra D."/>
            <person name="Gonzalez J."/>
            <person name="Henrissat B."/>
            <person name="Kuo A."/>
            <person name="Liang C."/>
            <person name="Lipzen A."/>
            <person name="Lutzoni F."/>
            <person name="Magnuson J."/>
            <person name="Mondo S."/>
            <person name="Nolan M."/>
            <person name="Ohm R."/>
            <person name="Pangilinan J."/>
            <person name="Park H.-J."/>
            <person name="Ramirez L."/>
            <person name="Alfaro M."/>
            <person name="Sun H."/>
            <person name="Tritt A."/>
            <person name="Yoshinaga Y."/>
            <person name="Zwiers L.-H."/>
            <person name="Turgeon B."/>
            <person name="Goodwin S."/>
            <person name="Spatafora J."/>
            <person name="Crous P."/>
            <person name="Grigoriev I."/>
        </authorList>
    </citation>
    <scope>NUCLEOTIDE SEQUENCE</scope>
    <source>
        <strain evidence="2">CBS 122367</strain>
    </source>
</reference>
<evidence type="ECO:0000256" key="1">
    <source>
        <dbReference type="SAM" id="MobiDB-lite"/>
    </source>
</evidence>
<accession>A0A6G1IDN3</accession>
<proteinExistence type="predicted"/>